<reference evidence="3 4" key="1">
    <citation type="journal article" date="2021" name="Hortic Res">
        <title>Chromosome-scale assembly of the Dendrobium chrysotoxum genome enhances the understanding of orchid evolution.</title>
        <authorList>
            <person name="Zhang Y."/>
            <person name="Zhang G.Q."/>
            <person name="Zhang D."/>
            <person name="Liu X.D."/>
            <person name="Xu X.Y."/>
            <person name="Sun W.H."/>
            <person name="Yu X."/>
            <person name="Zhu X."/>
            <person name="Wang Z.W."/>
            <person name="Zhao X."/>
            <person name="Zhong W.Y."/>
            <person name="Chen H."/>
            <person name="Yin W.L."/>
            <person name="Huang T."/>
            <person name="Niu S.C."/>
            <person name="Liu Z.J."/>
        </authorList>
    </citation>
    <scope>NUCLEOTIDE SEQUENCE [LARGE SCALE GENOMIC DNA]</scope>
    <source>
        <strain evidence="3">Lindl</strain>
    </source>
</reference>
<name>A0AAV7H478_DENCH</name>
<evidence type="ECO:0000313" key="4">
    <source>
        <dbReference type="Proteomes" id="UP000775213"/>
    </source>
</evidence>
<keyword evidence="2" id="KW-1133">Transmembrane helix</keyword>
<evidence type="ECO:0000313" key="3">
    <source>
        <dbReference type="EMBL" id="KAH0463281.1"/>
    </source>
</evidence>
<accession>A0AAV7H478</accession>
<keyword evidence="2" id="KW-0472">Membrane</keyword>
<keyword evidence="4" id="KW-1185">Reference proteome</keyword>
<dbReference type="EMBL" id="JAGFBR010000008">
    <property type="protein sequence ID" value="KAH0463281.1"/>
    <property type="molecule type" value="Genomic_DNA"/>
</dbReference>
<keyword evidence="2" id="KW-0812">Transmembrane</keyword>
<organism evidence="3 4">
    <name type="scientific">Dendrobium chrysotoxum</name>
    <name type="common">Orchid</name>
    <dbReference type="NCBI Taxonomy" id="161865"/>
    <lineage>
        <taxon>Eukaryota</taxon>
        <taxon>Viridiplantae</taxon>
        <taxon>Streptophyta</taxon>
        <taxon>Embryophyta</taxon>
        <taxon>Tracheophyta</taxon>
        <taxon>Spermatophyta</taxon>
        <taxon>Magnoliopsida</taxon>
        <taxon>Liliopsida</taxon>
        <taxon>Asparagales</taxon>
        <taxon>Orchidaceae</taxon>
        <taxon>Epidendroideae</taxon>
        <taxon>Malaxideae</taxon>
        <taxon>Dendrobiinae</taxon>
        <taxon>Dendrobium</taxon>
    </lineage>
</organism>
<feature type="transmembrane region" description="Helical" evidence="2">
    <location>
        <begin position="173"/>
        <end position="200"/>
    </location>
</feature>
<comment type="caution">
    <text evidence="3">The sequence shown here is derived from an EMBL/GenBank/DDBJ whole genome shotgun (WGS) entry which is preliminary data.</text>
</comment>
<evidence type="ECO:0000256" key="2">
    <source>
        <dbReference type="SAM" id="Phobius"/>
    </source>
</evidence>
<evidence type="ECO:0000256" key="1">
    <source>
        <dbReference type="SAM" id="MobiDB-lite"/>
    </source>
</evidence>
<sequence length="378" mass="41932">MEVVREDVDNDPGCINNIIVSMESENPMAGCEDVTDIFVAMAEDKLIGAEIESAKCFYEPKDNKLAGAEVVGGEEVVDIHDALVLHKQFSLKNLCSSKWNGSSNCIEGYWYCFHCIGDEECKVVVYSSSGLIEEEVAGCLQMGVEIHQLWNFIRMDANLLASFTYACPKIGELVFWLCGRIFFFSIMATSILLGMVALVGPKLGSNVPRMTIDGIHDHLWHRLQAPVLPGAPPYTEVRIGENPSSRDLTARGDPAAPNDGERRPNKVARVDDVVSTITSDSLIILCKKFHFPNNLMVMVPKRSDRACLPPPGYLAIYETSLRVGLRFPPPLKLIDISIRYGVSLDQFLYRVMSVVVGLIALFRDRGAILMLECLSRII</sequence>
<proteinExistence type="predicted"/>
<feature type="region of interest" description="Disordered" evidence="1">
    <location>
        <begin position="239"/>
        <end position="265"/>
    </location>
</feature>
<gene>
    <name evidence="3" type="ORF">IEQ34_007863</name>
</gene>
<dbReference type="Proteomes" id="UP000775213">
    <property type="component" value="Unassembled WGS sequence"/>
</dbReference>
<dbReference type="AlphaFoldDB" id="A0AAV7H478"/>
<protein>
    <submittedName>
        <fullName evidence="3">Uncharacterized protein</fullName>
    </submittedName>
</protein>